<sequence>MDGQHVACGSKSGVENTDSQDSCLQQTSPKPIKAIVYPKSWQWLQEKNEESVRLVHLPSYTAFSNFLIFKKSAISRVQAMDFSPRGGSFALGNEQGKALLHRFNVHILRFAFYAEAVDLSCEQVVLSLLAFVVQASLLFCFCKAAFQFSDPSPQFRPWDADLLTEHQGIIPRCHRKGSFTLHQLHFSLVQDLRDPVRSFALKLCSDIKLGNEKELCKLNNQMRNNDMMGGHRRQTQTQTAALAGSLKTQNASSLLLHFCSVFALESNVLSLQLSLGSARSLQLSLKLMHLFLQ</sequence>
<evidence type="ECO:0000256" key="3">
    <source>
        <dbReference type="ARBA" id="ARBA00022574"/>
    </source>
</evidence>
<proteinExistence type="predicted"/>
<keyword evidence="3" id="KW-0853">WD repeat</keyword>
<dbReference type="Gene3D" id="2.130.10.10">
    <property type="entry name" value="YVTN repeat-like/Quinoprotein amine dehydrogenase"/>
    <property type="match status" value="1"/>
</dbReference>
<name>A0AAW0HZY3_MYOGA</name>
<feature type="non-terminal residue" evidence="7">
    <location>
        <position position="293"/>
    </location>
</feature>
<keyword evidence="4" id="KW-0677">Repeat</keyword>
<evidence type="ECO:0000256" key="2">
    <source>
        <dbReference type="ARBA" id="ARBA00022552"/>
    </source>
</evidence>
<gene>
    <name evidence="7" type="ORF">U0070_006766</name>
</gene>
<dbReference type="PANTHER" id="PTHR18359:SF0">
    <property type="entry name" value="U3 SMALL NUCLEOLAR RNA-ASSOCIATED PROTEIN 18 HOMOLOG"/>
    <property type="match status" value="1"/>
</dbReference>
<evidence type="ECO:0000256" key="5">
    <source>
        <dbReference type="ARBA" id="ARBA00023242"/>
    </source>
</evidence>
<dbReference type="InterPro" id="IPR045161">
    <property type="entry name" value="Utp18"/>
</dbReference>
<evidence type="ECO:0000313" key="8">
    <source>
        <dbReference type="Proteomes" id="UP001488838"/>
    </source>
</evidence>
<comment type="subcellular location">
    <subcellularLocation>
        <location evidence="1">Nucleus</location>
        <location evidence="1">Nucleolus</location>
    </subcellularLocation>
</comment>
<comment type="caution">
    <text evidence="7">The sequence shown here is derived from an EMBL/GenBank/DDBJ whole genome shotgun (WGS) entry which is preliminary data.</text>
</comment>
<evidence type="ECO:0000313" key="7">
    <source>
        <dbReference type="EMBL" id="KAK7807478.1"/>
    </source>
</evidence>
<dbReference type="GO" id="GO:0032040">
    <property type="term" value="C:small-subunit processome"/>
    <property type="evidence" value="ECO:0007669"/>
    <property type="project" value="TreeGrafter"/>
</dbReference>
<evidence type="ECO:0000256" key="6">
    <source>
        <dbReference type="SAM" id="MobiDB-lite"/>
    </source>
</evidence>
<evidence type="ECO:0000256" key="4">
    <source>
        <dbReference type="ARBA" id="ARBA00022737"/>
    </source>
</evidence>
<organism evidence="7 8">
    <name type="scientific">Myodes glareolus</name>
    <name type="common">Bank vole</name>
    <name type="synonym">Clethrionomys glareolus</name>
    <dbReference type="NCBI Taxonomy" id="447135"/>
    <lineage>
        <taxon>Eukaryota</taxon>
        <taxon>Metazoa</taxon>
        <taxon>Chordata</taxon>
        <taxon>Craniata</taxon>
        <taxon>Vertebrata</taxon>
        <taxon>Euteleostomi</taxon>
        <taxon>Mammalia</taxon>
        <taxon>Eutheria</taxon>
        <taxon>Euarchontoglires</taxon>
        <taxon>Glires</taxon>
        <taxon>Rodentia</taxon>
        <taxon>Myomorpha</taxon>
        <taxon>Muroidea</taxon>
        <taxon>Cricetidae</taxon>
        <taxon>Arvicolinae</taxon>
        <taxon>Myodes</taxon>
    </lineage>
</organism>
<feature type="compositionally biased region" description="Polar residues" evidence="6">
    <location>
        <begin position="13"/>
        <end position="26"/>
    </location>
</feature>
<keyword evidence="2" id="KW-0698">rRNA processing</keyword>
<dbReference type="PANTHER" id="PTHR18359">
    <property type="entry name" value="WD-REPEAT PROTEIN-RELATED"/>
    <property type="match status" value="1"/>
</dbReference>
<reference evidence="7 8" key="1">
    <citation type="journal article" date="2023" name="bioRxiv">
        <title>Conserved and derived expression patterns and positive selection on dental genes reveal complex evolutionary context of ever-growing rodent molars.</title>
        <authorList>
            <person name="Calamari Z.T."/>
            <person name="Song A."/>
            <person name="Cohen E."/>
            <person name="Akter M."/>
            <person name="Roy R.D."/>
            <person name="Hallikas O."/>
            <person name="Christensen M.M."/>
            <person name="Li P."/>
            <person name="Marangoni P."/>
            <person name="Jernvall J."/>
            <person name="Klein O.D."/>
        </authorList>
    </citation>
    <scope>NUCLEOTIDE SEQUENCE [LARGE SCALE GENOMIC DNA]</scope>
    <source>
        <strain evidence="7">V071</strain>
    </source>
</reference>
<dbReference type="GO" id="GO:0006364">
    <property type="term" value="P:rRNA processing"/>
    <property type="evidence" value="ECO:0007669"/>
    <property type="project" value="UniProtKB-KW"/>
</dbReference>
<dbReference type="GO" id="GO:0034388">
    <property type="term" value="C:Pwp2p-containing subcomplex of 90S preribosome"/>
    <property type="evidence" value="ECO:0007669"/>
    <property type="project" value="TreeGrafter"/>
</dbReference>
<keyword evidence="8" id="KW-1185">Reference proteome</keyword>
<dbReference type="InterPro" id="IPR015943">
    <property type="entry name" value="WD40/YVTN_repeat-like_dom_sf"/>
</dbReference>
<protein>
    <submittedName>
        <fullName evidence="7">Uncharacterized protein</fullName>
    </submittedName>
</protein>
<dbReference type="AlphaFoldDB" id="A0AAW0HZY3"/>
<accession>A0AAW0HZY3</accession>
<feature type="region of interest" description="Disordered" evidence="6">
    <location>
        <begin position="1"/>
        <end position="26"/>
    </location>
</feature>
<dbReference type="Proteomes" id="UP001488838">
    <property type="component" value="Unassembled WGS sequence"/>
</dbReference>
<keyword evidence="5" id="KW-0539">Nucleus</keyword>
<dbReference type="EMBL" id="JBBHLL010000271">
    <property type="protein sequence ID" value="KAK7807478.1"/>
    <property type="molecule type" value="Genomic_DNA"/>
</dbReference>
<evidence type="ECO:0000256" key="1">
    <source>
        <dbReference type="ARBA" id="ARBA00004604"/>
    </source>
</evidence>